<evidence type="ECO:0000313" key="1">
    <source>
        <dbReference type="EMBL" id="HJA71015.1"/>
    </source>
</evidence>
<dbReference type="Pfam" id="PF13780">
    <property type="entry name" value="DUF4176"/>
    <property type="match status" value="1"/>
</dbReference>
<proteinExistence type="predicted"/>
<evidence type="ECO:0000313" key="2">
    <source>
        <dbReference type="Proteomes" id="UP000823900"/>
    </source>
</evidence>
<organism evidence="1 2">
    <name type="scientific">Candidatus Lachnoclostridium stercoravium</name>
    <dbReference type="NCBI Taxonomy" id="2838633"/>
    <lineage>
        <taxon>Bacteria</taxon>
        <taxon>Bacillati</taxon>
        <taxon>Bacillota</taxon>
        <taxon>Clostridia</taxon>
        <taxon>Lachnospirales</taxon>
        <taxon>Lachnospiraceae</taxon>
    </lineage>
</organism>
<gene>
    <name evidence="1" type="ORF">IAA07_05450</name>
</gene>
<dbReference type="AlphaFoldDB" id="A0A9D2HHR6"/>
<sequence>MLKLLPIGTIVRVKGARVPFMIAGYFPEDQSVSGYYYDYSAFPYPIGFSSTIEATFMNETEIEGIIAMGYQDEEQMEYVKKLESFQTEAEGGEKNG</sequence>
<reference evidence="1" key="2">
    <citation type="submission" date="2021-04" db="EMBL/GenBank/DDBJ databases">
        <authorList>
            <person name="Gilroy R."/>
        </authorList>
    </citation>
    <scope>NUCLEOTIDE SEQUENCE</scope>
    <source>
        <strain evidence="1">CHK178-16964</strain>
    </source>
</reference>
<comment type="caution">
    <text evidence="1">The sequence shown here is derived from an EMBL/GenBank/DDBJ whole genome shotgun (WGS) entry which is preliminary data.</text>
</comment>
<protein>
    <submittedName>
        <fullName evidence="1">DUF4176 domain-containing protein</fullName>
    </submittedName>
</protein>
<dbReference type="Proteomes" id="UP000823900">
    <property type="component" value="Unassembled WGS sequence"/>
</dbReference>
<name>A0A9D2HHR6_9FIRM</name>
<reference evidence="1" key="1">
    <citation type="journal article" date="2021" name="PeerJ">
        <title>Extensive microbial diversity within the chicken gut microbiome revealed by metagenomics and culture.</title>
        <authorList>
            <person name="Gilroy R."/>
            <person name="Ravi A."/>
            <person name="Getino M."/>
            <person name="Pursley I."/>
            <person name="Horton D.L."/>
            <person name="Alikhan N.F."/>
            <person name="Baker D."/>
            <person name="Gharbi K."/>
            <person name="Hall N."/>
            <person name="Watson M."/>
            <person name="Adriaenssens E.M."/>
            <person name="Foster-Nyarko E."/>
            <person name="Jarju S."/>
            <person name="Secka A."/>
            <person name="Antonio M."/>
            <person name="Oren A."/>
            <person name="Chaudhuri R.R."/>
            <person name="La Ragione R."/>
            <person name="Hildebrand F."/>
            <person name="Pallen M.J."/>
        </authorList>
    </citation>
    <scope>NUCLEOTIDE SEQUENCE</scope>
    <source>
        <strain evidence="1">CHK178-16964</strain>
    </source>
</reference>
<accession>A0A9D2HHR6</accession>
<dbReference type="EMBL" id="DWZA01000051">
    <property type="protein sequence ID" value="HJA71015.1"/>
    <property type="molecule type" value="Genomic_DNA"/>
</dbReference>
<dbReference type="InterPro" id="IPR025233">
    <property type="entry name" value="DUF4176"/>
</dbReference>